<organism evidence="3 4">
    <name type="scientific">Planomonospora alba</name>
    <dbReference type="NCBI Taxonomy" id="161354"/>
    <lineage>
        <taxon>Bacteria</taxon>
        <taxon>Bacillati</taxon>
        <taxon>Actinomycetota</taxon>
        <taxon>Actinomycetes</taxon>
        <taxon>Streptosporangiales</taxon>
        <taxon>Streptosporangiaceae</taxon>
        <taxon>Planomonospora</taxon>
    </lineage>
</organism>
<sequence>MVRTLLVRGLLLGLLAGFSAGGFAFVFGEPHVDSAIALEEAAAASAPAGEAGHDHAAGSGHDHGGAAGHHHGEGATFGRPVQKAGLFLATGLYGLAVGGVFALVHAGLRGRVGPRNEGGLALAAAGTAFVAVILVPFLKYPANPPAVGDPETIDGRTALYVVMVLVGLAATAVAVATARHVSSGPWQRWSAAVAAFLVPVIAAWLLLPAVDEVPEGFPASLLWEFRLASLGTQLVFWAAFGVLFGWACDRAARRPAAAPAVPAG</sequence>
<feature type="transmembrane region" description="Helical" evidence="2">
    <location>
        <begin position="189"/>
        <end position="207"/>
    </location>
</feature>
<keyword evidence="2" id="KW-0472">Membrane</keyword>
<gene>
    <name evidence="3" type="ORF">GCM10010466_12550</name>
</gene>
<evidence type="ECO:0000313" key="3">
    <source>
        <dbReference type="EMBL" id="GAA3123116.1"/>
    </source>
</evidence>
<evidence type="ECO:0000256" key="1">
    <source>
        <dbReference type="SAM" id="MobiDB-lite"/>
    </source>
</evidence>
<feature type="transmembrane region" description="Helical" evidence="2">
    <location>
        <begin position="227"/>
        <end position="247"/>
    </location>
</feature>
<keyword evidence="2" id="KW-1133">Transmembrane helix</keyword>
<feature type="compositionally biased region" description="Basic and acidic residues" evidence="1">
    <location>
        <begin position="51"/>
        <end position="64"/>
    </location>
</feature>
<dbReference type="EMBL" id="BAAAUT010000007">
    <property type="protein sequence ID" value="GAA3123116.1"/>
    <property type="molecule type" value="Genomic_DNA"/>
</dbReference>
<feature type="transmembrane region" description="Helical" evidence="2">
    <location>
        <begin position="158"/>
        <end position="177"/>
    </location>
</feature>
<reference evidence="4" key="1">
    <citation type="journal article" date="2019" name="Int. J. Syst. Evol. Microbiol.">
        <title>The Global Catalogue of Microorganisms (GCM) 10K type strain sequencing project: providing services to taxonomists for standard genome sequencing and annotation.</title>
        <authorList>
            <consortium name="The Broad Institute Genomics Platform"/>
            <consortium name="The Broad Institute Genome Sequencing Center for Infectious Disease"/>
            <person name="Wu L."/>
            <person name="Ma J."/>
        </authorList>
    </citation>
    <scope>NUCLEOTIDE SEQUENCE [LARGE SCALE GENOMIC DNA]</scope>
    <source>
        <strain evidence="4">JCM 9373</strain>
    </source>
</reference>
<dbReference type="Proteomes" id="UP001500320">
    <property type="component" value="Unassembled WGS sequence"/>
</dbReference>
<feature type="transmembrane region" description="Helical" evidence="2">
    <location>
        <begin position="86"/>
        <end position="108"/>
    </location>
</feature>
<dbReference type="Pfam" id="PF09490">
    <property type="entry name" value="CbtA"/>
    <property type="match status" value="1"/>
</dbReference>
<comment type="caution">
    <text evidence="3">The sequence shown here is derived from an EMBL/GenBank/DDBJ whole genome shotgun (WGS) entry which is preliminary data.</text>
</comment>
<evidence type="ECO:0000256" key="2">
    <source>
        <dbReference type="SAM" id="Phobius"/>
    </source>
</evidence>
<keyword evidence="2" id="KW-0812">Transmembrane</keyword>
<proteinExistence type="predicted"/>
<feature type="transmembrane region" description="Helical" evidence="2">
    <location>
        <begin position="120"/>
        <end position="138"/>
    </location>
</feature>
<feature type="region of interest" description="Disordered" evidence="1">
    <location>
        <begin position="49"/>
        <end position="74"/>
    </location>
</feature>
<dbReference type="RefSeq" id="WP_344856798.1">
    <property type="nucleotide sequence ID" value="NZ_BAAAUT010000007.1"/>
</dbReference>
<keyword evidence="4" id="KW-1185">Reference proteome</keyword>
<evidence type="ECO:0000313" key="4">
    <source>
        <dbReference type="Proteomes" id="UP001500320"/>
    </source>
</evidence>
<accession>A0ABP6MUE9</accession>
<protein>
    <submittedName>
        <fullName evidence="3">CbtA family protein</fullName>
    </submittedName>
</protein>
<name>A0ABP6MUE9_9ACTN</name>
<dbReference type="InterPro" id="IPR012666">
    <property type="entry name" value="CbtA_put"/>
</dbReference>